<evidence type="ECO:0000313" key="1">
    <source>
        <dbReference type="EMBL" id="GMH07691.1"/>
    </source>
</evidence>
<sequence length="276" mass="31061">MTLENPKENVENDEQNTEVEYIDQLNALLACIHDHLDVMKHSQCCPLVPIPVGFCGLLSLELMTAPITSRMNLLPHYANKALIANWSEIHNVKLPSHLRSMSLNQPMTIPSHPDSDAFRELKITNSSVKPPPLSPEPTSSIVVDGRNSSTTPQDYQEGTSLSQPFPCVEGPFQQVKTTVTNITCADHKANPFRYFECHDQEYAKVVYVPLKHAGVSKLTRNLSPSSRAILLNGPTKPYRQRLAKTLVHYFESKRLRLEIADFSLLNLEDKLLDYSN</sequence>
<evidence type="ECO:0000313" key="2">
    <source>
        <dbReference type="Proteomes" id="UP001279734"/>
    </source>
</evidence>
<dbReference type="AlphaFoldDB" id="A0AAD3SB20"/>
<protein>
    <submittedName>
        <fullName evidence="1">Uncharacterized protein</fullName>
    </submittedName>
</protein>
<proteinExistence type="predicted"/>
<dbReference type="Proteomes" id="UP001279734">
    <property type="component" value="Unassembled WGS sequence"/>
</dbReference>
<reference evidence="1" key="1">
    <citation type="submission" date="2023-05" db="EMBL/GenBank/DDBJ databases">
        <title>Nepenthes gracilis genome sequencing.</title>
        <authorList>
            <person name="Fukushima K."/>
        </authorList>
    </citation>
    <scope>NUCLEOTIDE SEQUENCE</scope>
    <source>
        <strain evidence="1">SING2019-196</strain>
    </source>
</reference>
<accession>A0AAD3SB20</accession>
<name>A0AAD3SB20_NEPGR</name>
<keyword evidence="2" id="KW-1185">Reference proteome</keyword>
<organism evidence="1 2">
    <name type="scientific">Nepenthes gracilis</name>
    <name type="common">Slender pitcher plant</name>
    <dbReference type="NCBI Taxonomy" id="150966"/>
    <lineage>
        <taxon>Eukaryota</taxon>
        <taxon>Viridiplantae</taxon>
        <taxon>Streptophyta</taxon>
        <taxon>Embryophyta</taxon>
        <taxon>Tracheophyta</taxon>
        <taxon>Spermatophyta</taxon>
        <taxon>Magnoliopsida</taxon>
        <taxon>eudicotyledons</taxon>
        <taxon>Gunneridae</taxon>
        <taxon>Pentapetalae</taxon>
        <taxon>Caryophyllales</taxon>
        <taxon>Nepenthaceae</taxon>
        <taxon>Nepenthes</taxon>
    </lineage>
</organism>
<comment type="caution">
    <text evidence="1">The sequence shown here is derived from an EMBL/GenBank/DDBJ whole genome shotgun (WGS) entry which is preliminary data.</text>
</comment>
<dbReference type="EMBL" id="BSYO01000007">
    <property type="protein sequence ID" value="GMH07691.1"/>
    <property type="molecule type" value="Genomic_DNA"/>
</dbReference>
<gene>
    <name evidence="1" type="ORF">Nepgr_009531</name>
</gene>